<evidence type="ECO:0000256" key="1">
    <source>
        <dbReference type="SAM" id="MobiDB-lite"/>
    </source>
</evidence>
<organism evidence="2 3">
    <name type="scientific">Dendrothele bispora (strain CBS 962.96)</name>
    <dbReference type="NCBI Taxonomy" id="1314807"/>
    <lineage>
        <taxon>Eukaryota</taxon>
        <taxon>Fungi</taxon>
        <taxon>Dikarya</taxon>
        <taxon>Basidiomycota</taxon>
        <taxon>Agaricomycotina</taxon>
        <taxon>Agaricomycetes</taxon>
        <taxon>Agaricomycetidae</taxon>
        <taxon>Agaricales</taxon>
        <taxon>Agaricales incertae sedis</taxon>
        <taxon>Dendrothele</taxon>
    </lineage>
</organism>
<name>A0A4S8LKZ5_DENBC</name>
<dbReference type="AlphaFoldDB" id="A0A4S8LKZ5"/>
<feature type="compositionally biased region" description="Polar residues" evidence="1">
    <location>
        <begin position="19"/>
        <end position="38"/>
    </location>
</feature>
<feature type="region of interest" description="Disordered" evidence="1">
    <location>
        <begin position="1"/>
        <end position="45"/>
    </location>
</feature>
<reference evidence="2 3" key="1">
    <citation type="journal article" date="2019" name="Nat. Ecol. Evol.">
        <title>Megaphylogeny resolves global patterns of mushroom evolution.</title>
        <authorList>
            <person name="Varga T."/>
            <person name="Krizsan K."/>
            <person name="Foldi C."/>
            <person name="Dima B."/>
            <person name="Sanchez-Garcia M."/>
            <person name="Sanchez-Ramirez S."/>
            <person name="Szollosi G.J."/>
            <person name="Szarkandi J.G."/>
            <person name="Papp V."/>
            <person name="Albert L."/>
            <person name="Andreopoulos W."/>
            <person name="Angelini C."/>
            <person name="Antonin V."/>
            <person name="Barry K.W."/>
            <person name="Bougher N.L."/>
            <person name="Buchanan P."/>
            <person name="Buyck B."/>
            <person name="Bense V."/>
            <person name="Catcheside P."/>
            <person name="Chovatia M."/>
            <person name="Cooper J."/>
            <person name="Damon W."/>
            <person name="Desjardin D."/>
            <person name="Finy P."/>
            <person name="Geml J."/>
            <person name="Haridas S."/>
            <person name="Hughes K."/>
            <person name="Justo A."/>
            <person name="Karasinski D."/>
            <person name="Kautmanova I."/>
            <person name="Kiss B."/>
            <person name="Kocsube S."/>
            <person name="Kotiranta H."/>
            <person name="LaButti K.M."/>
            <person name="Lechner B.E."/>
            <person name="Liimatainen K."/>
            <person name="Lipzen A."/>
            <person name="Lukacs Z."/>
            <person name="Mihaltcheva S."/>
            <person name="Morgado L.N."/>
            <person name="Niskanen T."/>
            <person name="Noordeloos M.E."/>
            <person name="Ohm R.A."/>
            <person name="Ortiz-Santana B."/>
            <person name="Ovrebo C."/>
            <person name="Racz N."/>
            <person name="Riley R."/>
            <person name="Savchenko A."/>
            <person name="Shiryaev A."/>
            <person name="Soop K."/>
            <person name="Spirin V."/>
            <person name="Szebenyi C."/>
            <person name="Tomsovsky M."/>
            <person name="Tulloss R.E."/>
            <person name="Uehling J."/>
            <person name="Grigoriev I.V."/>
            <person name="Vagvolgyi C."/>
            <person name="Papp T."/>
            <person name="Martin F.M."/>
            <person name="Miettinen O."/>
            <person name="Hibbett D.S."/>
            <person name="Nagy L.G."/>
        </authorList>
    </citation>
    <scope>NUCLEOTIDE SEQUENCE [LARGE SCALE GENOMIC DNA]</scope>
    <source>
        <strain evidence="2 3">CBS 962.96</strain>
    </source>
</reference>
<accession>A0A4S8LKZ5</accession>
<dbReference type="EMBL" id="ML179354">
    <property type="protein sequence ID" value="THU89844.1"/>
    <property type="molecule type" value="Genomic_DNA"/>
</dbReference>
<sequence>MSGEQQPHSGTHRIHQNEQRVGSQVTPSPNSFKSNTVQGHVGPTGSQVALAPVAPLLTSRKDSLVVTPPRTSGIDNLTLLTLNTALDSDPLWLHTPISPIKNNLLRLPPLTLVNTAIRLRAPLIAGVQPPAVIDIILHHFELYKARYVRLMTCELQQLKIESLSDPSTPANRHSILHRVFHSLFGEEFVRVCVISTTGYFIVSHFCQDPVHCDLLHLATSTHKTNITLKALKEFTETHQVDQSLITGRRKVDYIESILGLLKTHACQLLHQNLLNLIRSYLCYDPAHKAFEQRFISPQDMSRYLASVILHEHYGSNLLSVFLTDPRCDKSSKRPADSDIVQLPKLHKKQKLGPQPDVMCCPQDSTEWADFLKNTDWLQLPSAQIIHLRMQQY</sequence>
<keyword evidence="3" id="KW-1185">Reference proteome</keyword>
<proteinExistence type="predicted"/>
<dbReference type="Proteomes" id="UP000297245">
    <property type="component" value="Unassembled WGS sequence"/>
</dbReference>
<evidence type="ECO:0000313" key="2">
    <source>
        <dbReference type="EMBL" id="THU89844.1"/>
    </source>
</evidence>
<protein>
    <submittedName>
        <fullName evidence="2">Uncharacterized protein</fullName>
    </submittedName>
</protein>
<evidence type="ECO:0000313" key="3">
    <source>
        <dbReference type="Proteomes" id="UP000297245"/>
    </source>
</evidence>
<gene>
    <name evidence="2" type="ORF">K435DRAFT_864864</name>
</gene>